<sequence>MATYSMVYIWYNTNWQRARDMTHINCTLHRPQDFLPVLSSMEDPSRNFEHVTVN</sequence>
<dbReference type="AlphaFoldDB" id="C4J1H9"/>
<accession>C4J1H9</accession>
<reference evidence="1" key="1">
    <citation type="journal article" date="2009" name="PLoS Genet.">
        <title>Sequencing, mapping, and analysis of 27,455 maize full-length cDNAs.</title>
        <authorList>
            <person name="Soderlund C."/>
            <person name="Descour A."/>
            <person name="Kudrna D."/>
            <person name="Bomhoff M."/>
            <person name="Boyd L."/>
            <person name="Currie J."/>
            <person name="Angelova A."/>
            <person name="Collura K."/>
            <person name="Wissotski M."/>
            <person name="Ashley E."/>
            <person name="Morrow D."/>
            <person name="Fernandes J."/>
            <person name="Walbot V."/>
            <person name="Yu Y."/>
        </authorList>
    </citation>
    <scope>NUCLEOTIDE SEQUENCE</scope>
    <source>
        <strain evidence="1">B73</strain>
    </source>
</reference>
<name>C4J1H9_MAIZE</name>
<reference evidence="1" key="2">
    <citation type="submission" date="2012-06" db="EMBL/GenBank/DDBJ databases">
        <authorList>
            <person name="Yu Y."/>
            <person name="Currie J."/>
            <person name="Lomeli R."/>
            <person name="Angelova A."/>
            <person name="Collura K."/>
            <person name="Wissotski M."/>
            <person name="Campos D."/>
            <person name="Kudrna D."/>
            <person name="Golser W."/>
            <person name="Ashely E."/>
            <person name="Descour A."/>
            <person name="Fernandes J."/>
            <person name="Soderlund C."/>
            <person name="Walbot V."/>
        </authorList>
    </citation>
    <scope>NUCLEOTIDE SEQUENCE</scope>
    <source>
        <strain evidence="1">B73</strain>
    </source>
</reference>
<evidence type="ECO:0000313" key="1">
    <source>
        <dbReference type="EMBL" id="ACR35029.1"/>
    </source>
</evidence>
<protein>
    <submittedName>
        <fullName evidence="1">Uncharacterized protein</fullName>
    </submittedName>
</protein>
<dbReference type="EMBL" id="BT084676">
    <property type="protein sequence ID" value="ACR35029.1"/>
    <property type="molecule type" value="mRNA"/>
</dbReference>
<proteinExistence type="evidence at transcript level"/>
<organism evidence="1">
    <name type="scientific">Zea mays</name>
    <name type="common">Maize</name>
    <dbReference type="NCBI Taxonomy" id="4577"/>
    <lineage>
        <taxon>Eukaryota</taxon>
        <taxon>Viridiplantae</taxon>
        <taxon>Streptophyta</taxon>
        <taxon>Embryophyta</taxon>
        <taxon>Tracheophyta</taxon>
        <taxon>Spermatophyta</taxon>
        <taxon>Magnoliopsida</taxon>
        <taxon>Liliopsida</taxon>
        <taxon>Poales</taxon>
        <taxon>Poaceae</taxon>
        <taxon>PACMAD clade</taxon>
        <taxon>Panicoideae</taxon>
        <taxon>Andropogonodae</taxon>
        <taxon>Andropogoneae</taxon>
        <taxon>Tripsacinae</taxon>
        <taxon>Zea</taxon>
    </lineage>
</organism>